<keyword evidence="4" id="KW-1185">Reference proteome</keyword>
<reference evidence="3 4" key="2">
    <citation type="submission" date="2024-10" db="EMBL/GenBank/DDBJ databases">
        <authorList>
            <person name="Ryan C."/>
        </authorList>
    </citation>
    <scope>NUCLEOTIDE SEQUENCE [LARGE SCALE GENOMIC DNA]</scope>
</reference>
<keyword evidence="1" id="KW-0812">Transmembrane</keyword>
<dbReference type="Gene3D" id="3.40.50.1820">
    <property type="entry name" value="alpha/beta hydrolase"/>
    <property type="match status" value="1"/>
</dbReference>
<sequence>MHIATCVWQDKSAAAAAAEAAMGAEGGKKQGERVVSVAAVAAAAGGALNCVVSFVVFSLLDVLDVVLCLVYKLVDYAVEAEWKPCYCTAASGAGEPRILVPPSAAAAVPGPKVVRLSSASSAANSKPRMQLEDVSDTLYVRPSLLADATRKGGAAGPAAPALTVTPAIAEMIRGKLDRPPRTPPRHHHPAPPCWSDCDCKVCHSWSGGGGASHLYVHVQAPPPPSPPAPAPETVKTEDVVFIHGFISSSVFWTETVFPAFSAAARGKYRMFAVDLLGFGRSPKPADSLYTLREHVEMIERSVLRRYRLGSFHVVAHSLGSVLALALAVKYPDAVKSITLLAPPYFPVPESEAGAATQYVMRRVAPRRVWPPIAFGASMACWYEHVSRTICLTICRHHRVWDRLFRIFTRNRVRTFLIEAFMCHTHNAAWHTLHNIICGSAARMGAYLDVLSSELTCKVAIFHGRDDELLPVECALAVGARVPRARVTVYDRKDHITIIVGQEELFAAELEAIWRSAAAE</sequence>
<dbReference type="Pfam" id="PF00561">
    <property type="entry name" value="Abhydrolase_1"/>
    <property type="match status" value="1"/>
</dbReference>
<dbReference type="SUPFAM" id="SSF53474">
    <property type="entry name" value="alpha/beta-Hydrolases"/>
    <property type="match status" value="1"/>
</dbReference>
<keyword evidence="1" id="KW-0472">Membrane</keyword>
<protein>
    <recommendedName>
        <fullName evidence="2">AB hydrolase-1 domain-containing protein</fullName>
    </recommendedName>
</protein>
<keyword evidence="1" id="KW-1133">Transmembrane helix</keyword>
<dbReference type="InterPro" id="IPR029058">
    <property type="entry name" value="AB_hydrolase_fold"/>
</dbReference>
<feature type="transmembrane region" description="Helical" evidence="1">
    <location>
        <begin position="34"/>
        <end position="60"/>
    </location>
</feature>
<dbReference type="EMBL" id="OZ075145">
    <property type="protein sequence ID" value="CAL5045514.1"/>
    <property type="molecule type" value="Genomic_DNA"/>
</dbReference>
<dbReference type="PANTHER" id="PTHR43689">
    <property type="entry name" value="HYDROLASE"/>
    <property type="match status" value="1"/>
</dbReference>
<dbReference type="PANTHER" id="PTHR43689:SF57">
    <property type="entry name" value="ALPHA_BETA-HYDROLASES SUPERFAMILY PROTEIN"/>
    <property type="match status" value="1"/>
</dbReference>
<dbReference type="Proteomes" id="UP001497457">
    <property type="component" value="Chromosome 35b"/>
</dbReference>
<evidence type="ECO:0000259" key="2">
    <source>
        <dbReference type="Pfam" id="PF00561"/>
    </source>
</evidence>
<reference evidence="4" key="1">
    <citation type="submission" date="2024-06" db="EMBL/GenBank/DDBJ databases">
        <authorList>
            <person name="Ryan C."/>
        </authorList>
    </citation>
    <scope>NUCLEOTIDE SEQUENCE [LARGE SCALE GENOMIC DNA]</scope>
</reference>
<organism evidence="3 4">
    <name type="scientific">Urochloa decumbens</name>
    <dbReference type="NCBI Taxonomy" id="240449"/>
    <lineage>
        <taxon>Eukaryota</taxon>
        <taxon>Viridiplantae</taxon>
        <taxon>Streptophyta</taxon>
        <taxon>Embryophyta</taxon>
        <taxon>Tracheophyta</taxon>
        <taxon>Spermatophyta</taxon>
        <taxon>Magnoliopsida</taxon>
        <taxon>Liliopsida</taxon>
        <taxon>Poales</taxon>
        <taxon>Poaceae</taxon>
        <taxon>PACMAD clade</taxon>
        <taxon>Panicoideae</taxon>
        <taxon>Panicodae</taxon>
        <taxon>Paniceae</taxon>
        <taxon>Melinidinae</taxon>
        <taxon>Urochloa</taxon>
    </lineage>
</organism>
<evidence type="ECO:0000256" key="1">
    <source>
        <dbReference type="SAM" id="Phobius"/>
    </source>
</evidence>
<proteinExistence type="predicted"/>
<accession>A0ABC9DVM8</accession>
<feature type="domain" description="AB hydrolase-1" evidence="2">
    <location>
        <begin position="239"/>
        <end position="499"/>
    </location>
</feature>
<evidence type="ECO:0000313" key="4">
    <source>
        <dbReference type="Proteomes" id="UP001497457"/>
    </source>
</evidence>
<name>A0ABC9DVM8_9POAL</name>
<dbReference type="InterPro" id="IPR000073">
    <property type="entry name" value="AB_hydrolase_1"/>
</dbReference>
<evidence type="ECO:0000313" key="3">
    <source>
        <dbReference type="EMBL" id="CAL5045514.1"/>
    </source>
</evidence>
<dbReference type="AlphaFoldDB" id="A0ABC9DVM8"/>
<dbReference type="PRINTS" id="PR00111">
    <property type="entry name" value="ABHYDROLASE"/>
</dbReference>
<gene>
    <name evidence="3" type="ORF">URODEC1_LOCUS88886</name>
</gene>